<dbReference type="CDD" id="cd02252">
    <property type="entry name" value="nylC_like"/>
    <property type="match status" value="1"/>
</dbReference>
<dbReference type="InterPro" id="IPR016117">
    <property type="entry name" value="ArgJ-like_dom_sf"/>
</dbReference>
<dbReference type="PANTHER" id="PTHR36512">
    <property type="entry name" value="D-AMINOPEPTIDASE"/>
    <property type="match status" value="1"/>
</dbReference>
<dbReference type="Pfam" id="PF03576">
    <property type="entry name" value="Peptidase_S58"/>
    <property type="match status" value="1"/>
</dbReference>
<dbReference type="Gene3D" id="3.60.70.12">
    <property type="entry name" value="L-amino peptidase D-ALA esterase/amidase"/>
    <property type="match status" value="1"/>
</dbReference>
<dbReference type="GO" id="GO:0004177">
    <property type="term" value="F:aminopeptidase activity"/>
    <property type="evidence" value="ECO:0007669"/>
    <property type="project" value="TreeGrafter"/>
</dbReference>
<reference evidence="2" key="1">
    <citation type="journal article" date="2021" name="PeerJ">
        <title>Extensive microbial diversity within the chicken gut microbiome revealed by metagenomics and culture.</title>
        <authorList>
            <person name="Gilroy R."/>
            <person name="Ravi A."/>
            <person name="Getino M."/>
            <person name="Pursley I."/>
            <person name="Horton D.L."/>
            <person name="Alikhan N.F."/>
            <person name="Baker D."/>
            <person name="Gharbi K."/>
            <person name="Hall N."/>
            <person name="Watson M."/>
            <person name="Adriaenssens E.M."/>
            <person name="Foster-Nyarko E."/>
            <person name="Jarju S."/>
            <person name="Secka A."/>
            <person name="Antonio M."/>
            <person name="Oren A."/>
            <person name="Chaudhuri R.R."/>
            <person name="La Ragione R."/>
            <person name="Hildebrand F."/>
            <person name="Pallen M.J."/>
        </authorList>
    </citation>
    <scope>NUCLEOTIDE SEQUENCE</scope>
    <source>
        <strain evidence="2">CHK188-11489</strain>
    </source>
</reference>
<dbReference type="SUPFAM" id="SSF56266">
    <property type="entry name" value="DmpA/ArgJ-like"/>
    <property type="match status" value="1"/>
</dbReference>
<protein>
    <submittedName>
        <fullName evidence="2">P1 family peptidase</fullName>
    </submittedName>
</protein>
<organism evidence="2 3">
    <name type="scientific">Candidatus Gemmiger avistercoris</name>
    <dbReference type="NCBI Taxonomy" id="2838606"/>
    <lineage>
        <taxon>Bacteria</taxon>
        <taxon>Bacillati</taxon>
        <taxon>Bacillota</taxon>
        <taxon>Clostridia</taxon>
        <taxon>Eubacteriales</taxon>
        <taxon>Gemmiger</taxon>
    </lineage>
</organism>
<accession>A0A9D2JNT9</accession>
<evidence type="ECO:0000313" key="3">
    <source>
        <dbReference type="Proteomes" id="UP000824105"/>
    </source>
</evidence>
<dbReference type="PANTHER" id="PTHR36512:SF3">
    <property type="entry name" value="BLR5678 PROTEIN"/>
    <property type="match status" value="1"/>
</dbReference>
<gene>
    <name evidence="2" type="ORF">H9724_06140</name>
</gene>
<dbReference type="EMBL" id="DXBF01000054">
    <property type="protein sequence ID" value="HIZ62330.1"/>
    <property type="molecule type" value="Genomic_DNA"/>
</dbReference>
<dbReference type="AlphaFoldDB" id="A0A9D2JNT9"/>
<sequence>MQEIRVTDIEHFKIGQAEDRASGTGCTVLLCPDGAAAGLDVRGGGPASRESELLRPVAAAEKIHAVLLSGGSAFGLDAAGGVMRWLEERGVGFDTGVAKVPLVCASCLYDLTVGSCTTRPDAALGYAACEGAAAGNYQDGCFGAGTGASVGKYYGMEQAMKTGIGSYAVQLGELKVGAVVAVNALGDVFDWKDGRQVAGLLAADQSGFLRTEAEMYRHTQIVKNKFVGNTTIGAVLTNACFSKTEMNKIAAMAQNGLVRAIRPVNTTADGDSLYALSAGSLEADLDVVGTLAAQVAAEAILRAVSSATSSYGLIARRDLPWA</sequence>
<evidence type="ECO:0000313" key="2">
    <source>
        <dbReference type="EMBL" id="HIZ62330.1"/>
    </source>
</evidence>
<reference evidence="2" key="2">
    <citation type="submission" date="2021-04" db="EMBL/GenBank/DDBJ databases">
        <authorList>
            <person name="Gilroy R."/>
        </authorList>
    </citation>
    <scope>NUCLEOTIDE SEQUENCE</scope>
    <source>
        <strain evidence="2">CHK188-11489</strain>
    </source>
</reference>
<comment type="caution">
    <text evidence="2">The sequence shown here is derived from an EMBL/GenBank/DDBJ whole genome shotgun (WGS) entry which is preliminary data.</text>
</comment>
<name>A0A9D2JNT9_9FIRM</name>
<dbReference type="Proteomes" id="UP000824105">
    <property type="component" value="Unassembled WGS sequence"/>
</dbReference>
<comment type="similarity">
    <text evidence="1">Belongs to the peptidase S58 family.</text>
</comment>
<proteinExistence type="inferred from homology"/>
<dbReference type="InterPro" id="IPR005321">
    <property type="entry name" value="Peptidase_S58_DmpA"/>
</dbReference>
<evidence type="ECO:0000256" key="1">
    <source>
        <dbReference type="ARBA" id="ARBA00007068"/>
    </source>
</evidence>